<protein>
    <recommendedName>
        <fullName evidence="1">Chromo domain-containing protein</fullName>
    </recommendedName>
</protein>
<evidence type="ECO:0000259" key="1">
    <source>
        <dbReference type="PROSITE" id="PS50013"/>
    </source>
</evidence>
<dbReference type="SUPFAM" id="SSF54160">
    <property type="entry name" value="Chromo domain-like"/>
    <property type="match status" value="1"/>
</dbReference>
<dbReference type="InterPro" id="IPR000953">
    <property type="entry name" value="Chromo/chromo_shadow_dom"/>
</dbReference>
<dbReference type="InterPro" id="IPR016197">
    <property type="entry name" value="Chromo-like_dom_sf"/>
</dbReference>
<dbReference type="InterPro" id="IPR023780">
    <property type="entry name" value="Chromo_domain"/>
</dbReference>
<dbReference type="PROSITE" id="PS50013">
    <property type="entry name" value="CHROMO_2"/>
    <property type="match status" value="1"/>
</dbReference>
<organism evidence="2 3">
    <name type="scientific">Gongylonema pulchrum</name>
    <dbReference type="NCBI Taxonomy" id="637853"/>
    <lineage>
        <taxon>Eukaryota</taxon>
        <taxon>Metazoa</taxon>
        <taxon>Ecdysozoa</taxon>
        <taxon>Nematoda</taxon>
        <taxon>Chromadorea</taxon>
        <taxon>Rhabditida</taxon>
        <taxon>Spirurina</taxon>
        <taxon>Spiruromorpha</taxon>
        <taxon>Spiruroidea</taxon>
        <taxon>Gongylonematidae</taxon>
        <taxon>Gongylonema</taxon>
    </lineage>
</organism>
<keyword evidence="3" id="KW-1185">Reference proteome</keyword>
<name>A0A3P7NZX9_9BILA</name>
<evidence type="ECO:0000313" key="2">
    <source>
        <dbReference type="EMBL" id="VDN43283.1"/>
    </source>
</evidence>
<dbReference type="Pfam" id="PF00385">
    <property type="entry name" value="Chromo"/>
    <property type="match status" value="1"/>
</dbReference>
<dbReference type="Gene3D" id="2.40.50.40">
    <property type="match status" value="1"/>
</dbReference>
<gene>
    <name evidence="2" type="ORF">GPUH_LOCUS24755</name>
</gene>
<sequence>MQIITTGAEQILGGQFYNEPARPGLGPLVPKQIFEAVLVTLSAPVGKAGPSQVSGNDARKAASTLVGDAKPKMAKREDVGVFEVESILDSKVTGGQRFYHVKWKNYPVLVLEISYHSQPQAKFL</sequence>
<proteinExistence type="predicted"/>
<dbReference type="EMBL" id="UYRT01102384">
    <property type="protein sequence ID" value="VDN43283.1"/>
    <property type="molecule type" value="Genomic_DNA"/>
</dbReference>
<evidence type="ECO:0000313" key="3">
    <source>
        <dbReference type="Proteomes" id="UP000271098"/>
    </source>
</evidence>
<accession>A0A3P7NZX9</accession>
<feature type="domain" description="Chromo" evidence="1">
    <location>
        <begin position="82"/>
        <end position="124"/>
    </location>
</feature>
<dbReference type="CDD" id="cd00024">
    <property type="entry name" value="CD_CSD"/>
    <property type="match status" value="1"/>
</dbReference>
<reference evidence="2 3" key="1">
    <citation type="submission" date="2018-11" db="EMBL/GenBank/DDBJ databases">
        <authorList>
            <consortium name="Pathogen Informatics"/>
        </authorList>
    </citation>
    <scope>NUCLEOTIDE SEQUENCE [LARGE SCALE GENOMIC DNA]</scope>
</reference>
<dbReference type="AlphaFoldDB" id="A0A3P7NZX9"/>
<dbReference type="Proteomes" id="UP000271098">
    <property type="component" value="Unassembled WGS sequence"/>
</dbReference>